<dbReference type="RefSeq" id="WP_037582062.1">
    <property type="nucleotide sequence ID" value="NZ_AWEX01000107.1"/>
</dbReference>
<keyword evidence="2" id="KW-0472">Membrane</keyword>
<comment type="caution">
    <text evidence="4">The sequence shown here is derived from an EMBL/GenBank/DDBJ whole genome shotgun (WGS) entry which is preliminary data.</text>
</comment>
<evidence type="ECO:0000313" key="5">
    <source>
        <dbReference type="Proteomes" id="UP000028704"/>
    </source>
</evidence>
<gene>
    <name evidence="4" type="ORF">CECT5772_10292</name>
</gene>
<evidence type="ECO:0000256" key="2">
    <source>
        <dbReference type="SAM" id="Phobius"/>
    </source>
</evidence>
<feature type="transmembrane region" description="Helical" evidence="2">
    <location>
        <begin position="38"/>
        <end position="56"/>
    </location>
</feature>
<feature type="transmembrane region" description="Helical" evidence="2">
    <location>
        <begin position="76"/>
        <end position="95"/>
    </location>
</feature>
<feature type="transmembrane region" description="Helical" evidence="2">
    <location>
        <begin position="6"/>
        <end position="26"/>
    </location>
</feature>
<keyword evidence="4" id="KW-0645">Protease</keyword>
<dbReference type="GO" id="GO:0080120">
    <property type="term" value="P:CAAX-box protein maturation"/>
    <property type="evidence" value="ECO:0007669"/>
    <property type="project" value="UniProtKB-ARBA"/>
</dbReference>
<feature type="transmembrane region" description="Helical" evidence="2">
    <location>
        <begin position="132"/>
        <end position="155"/>
    </location>
</feature>
<proteinExistence type="inferred from homology"/>
<name>A0A922NT38_9STRE</name>
<dbReference type="PANTHER" id="PTHR36435:SF1">
    <property type="entry name" value="CAAX AMINO TERMINAL PROTEASE FAMILY PROTEIN"/>
    <property type="match status" value="1"/>
</dbReference>
<comment type="similarity">
    <text evidence="1">Belongs to the UPF0177 family.</text>
</comment>
<accession>A0A922NT38</accession>
<protein>
    <submittedName>
        <fullName evidence="4">CAAX amino terminal protease family protein</fullName>
    </submittedName>
</protein>
<dbReference type="GO" id="GO:0006508">
    <property type="term" value="P:proteolysis"/>
    <property type="evidence" value="ECO:0007669"/>
    <property type="project" value="UniProtKB-KW"/>
</dbReference>
<feature type="transmembrane region" description="Helical" evidence="2">
    <location>
        <begin position="162"/>
        <end position="183"/>
    </location>
</feature>
<feature type="domain" description="CAAX prenyl protease 2/Lysostaphin resistance protein A-like" evidence="3">
    <location>
        <begin position="99"/>
        <end position="198"/>
    </location>
</feature>
<dbReference type="InterPro" id="IPR052710">
    <property type="entry name" value="CAAX_protease"/>
</dbReference>
<dbReference type="Pfam" id="PF02517">
    <property type="entry name" value="Rce1-like"/>
    <property type="match status" value="1"/>
</dbReference>
<keyword evidence="2" id="KW-1133">Transmembrane helix</keyword>
<evidence type="ECO:0000256" key="1">
    <source>
        <dbReference type="ARBA" id="ARBA00009067"/>
    </source>
</evidence>
<reference evidence="4 5" key="1">
    <citation type="journal article" date="2014" name="Int. J. Syst. Evol. Microbiol.">
        <title>Phylogenomics and the dynamic genome evolution of the genus Streptococcus.</title>
        <authorList>
            <consortium name="The Broad Institute Genome Sequencing Platform"/>
            <person name="Richards V.P."/>
            <person name="Palmer S.R."/>
            <person name="Pavinski Bitar P.D."/>
            <person name="Qin X."/>
            <person name="Weinstock G.M."/>
            <person name="Highlander S.K."/>
            <person name="Town C.D."/>
            <person name="Burne R.A."/>
            <person name="Stanhope M.J."/>
        </authorList>
    </citation>
    <scope>NUCLEOTIDE SEQUENCE [LARGE SCALE GENOMIC DNA]</scope>
    <source>
        <strain evidence="4 5">CECT 5772</strain>
    </source>
</reference>
<sequence length="242" mass="27605">MTHKKSVAIISIAYISIMLISYLYTFHLKGVAYGAPDFFRHELPFLILLASMMVMYVVKKGKDLPLVTPFPAKPSYFFWGFVPLILTLIAFWLVGFQASWSFLLPFLATLCVGIGEEFLFRRVILTYFLKHFSIHKAVALSSICFGLFHAINVFAGSDVKTVLLQIMVTTLSGFYYAYLYLFAQQIAWSAVDHGIWDYLVFSGPVQQHSLFVTAILLQQSLRFVLALFMAYRVSKLIRKTTC</sequence>
<evidence type="ECO:0000313" key="4">
    <source>
        <dbReference type="EMBL" id="KED03518.1"/>
    </source>
</evidence>
<dbReference type="PANTHER" id="PTHR36435">
    <property type="entry name" value="SLR1288 PROTEIN"/>
    <property type="match status" value="1"/>
</dbReference>
<keyword evidence="2" id="KW-0812">Transmembrane</keyword>
<dbReference type="EMBL" id="AWEX01000107">
    <property type="protein sequence ID" value="KED03518.1"/>
    <property type="molecule type" value="Genomic_DNA"/>
</dbReference>
<dbReference type="InterPro" id="IPR003675">
    <property type="entry name" value="Rce1/LyrA-like_dom"/>
</dbReference>
<keyword evidence="4" id="KW-0378">Hydrolase</keyword>
<evidence type="ECO:0000259" key="3">
    <source>
        <dbReference type="Pfam" id="PF02517"/>
    </source>
</evidence>
<dbReference type="GO" id="GO:0004175">
    <property type="term" value="F:endopeptidase activity"/>
    <property type="evidence" value="ECO:0007669"/>
    <property type="project" value="UniProtKB-ARBA"/>
</dbReference>
<feature type="transmembrane region" description="Helical" evidence="2">
    <location>
        <begin position="102"/>
        <end position="120"/>
    </location>
</feature>
<organism evidence="4 5">
    <name type="scientific">Streptococcus equi subsp. ruminatorum CECT 5772</name>
    <dbReference type="NCBI Taxonomy" id="1051981"/>
    <lineage>
        <taxon>Bacteria</taxon>
        <taxon>Bacillati</taxon>
        <taxon>Bacillota</taxon>
        <taxon>Bacilli</taxon>
        <taxon>Lactobacillales</taxon>
        <taxon>Streptococcaceae</taxon>
        <taxon>Streptococcus</taxon>
    </lineage>
</organism>
<dbReference type="Proteomes" id="UP000028704">
    <property type="component" value="Unassembled WGS sequence"/>
</dbReference>
<dbReference type="AlphaFoldDB" id="A0A922NT38"/>